<dbReference type="Pfam" id="PF01915">
    <property type="entry name" value="Glyco_hydro_3_C"/>
    <property type="match status" value="1"/>
</dbReference>
<protein>
    <submittedName>
        <fullName evidence="5">Glycoside hydrolase family 3 C-terminal domain-containing protein</fullName>
    </submittedName>
</protein>
<evidence type="ECO:0000256" key="2">
    <source>
        <dbReference type="ARBA" id="ARBA00022729"/>
    </source>
</evidence>
<dbReference type="Pfam" id="PF00933">
    <property type="entry name" value="Glyco_hydro_3"/>
    <property type="match status" value="1"/>
</dbReference>
<dbReference type="Proteomes" id="UP001199424">
    <property type="component" value="Unassembled WGS sequence"/>
</dbReference>
<dbReference type="PANTHER" id="PTHR42721:SF3">
    <property type="entry name" value="BETA-D-XYLOSIDASE 5-RELATED"/>
    <property type="match status" value="1"/>
</dbReference>
<name>A0AAE3AL47_9FIRM</name>
<dbReference type="SMART" id="SM01217">
    <property type="entry name" value="Fn3_like"/>
    <property type="match status" value="1"/>
</dbReference>
<dbReference type="SUPFAM" id="SSF51445">
    <property type="entry name" value="(Trans)glycosidases"/>
    <property type="match status" value="1"/>
</dbReference>
<dbReference type="InterPro" id="IPR044993">
    <property type="entry name" value="BXL"/>
</dbReference>
<dbReference type="GO" id="GO:0031222">
    <property type="term" value="P:arabinan catabolic process"/>
    <property type="evidence" value="ECO:0007669"/>
    <property type="project" value="TreeGrafter"/>
</dbReference>
<comment type="similarity">
    <text evidence="1">Belongs to the glycosyl hydrolase 3 family.</text>
</comment>
<dbReference type="InterPro" id="IPR017853">
    <property type="entry name" value="GH"/>
</dbReference>
<dbReference type="Gene3D" id="3.40.50.1700">
    <property type="entry name" value="Glycoside hydrolase family 3 C-terminal domain"/>
    <property type="match status" value="1"/>
</dbReference>
<organism evidence="5 6">
    <name type="scientific">Hominenteromicrobium mulieris</name>
    <dbReference type="NCBI Taxonomy" id="2885357"/>
    <lineage>
        <taxon>Bacteria</taxon>
        <taxon>Bacillati</taxon>
        <taxon>Bacillota</taxon>
        <taxon>Clostridia</taxon>
        <taxon>Eubacteriales</taxon>
        <taxon>Oscillospiraceae</taxon>
        <taxon>Hominenteromicrobium</taxon>
    </lineage>
</organism>
<accession>A0AAE3AL47</accession>
<dbReference type="GO" id="GO:0009044">
    <property type="term" value="F:xylan 1,4-beta-xylosidase activity"/>
    <property type="evidence" value="ECO:0007669"/>
    <property type="project" value="InterPro"/>
</dbReference>
<dbReference type="GO" id="GO:0045493">
    <property type="term" value="P:xylan catabolic process"/>
    <property type="evidence" value="ECO:0007669"/>
    <property type="project" value="InterPro"/>
</dbReference>
<dbReference type="Gene3D" id="2.60.40.10">
    <property type="entry name" value="Immunoglobulins"/>
    <property type="match status" value="1"/>
</dbReference>
<sequence>MRDRKKAQALAHELVSKMTIEERASQLKFDAPPIERLGVPAYNWWNEALHGVARAGTATMFPQPVAMASMFDPEMIRKIGDVVATEARAKYNEASKHGDRDIYKGLTFWSPNINLFRDPRWGRGQETYSEDPYLTAQLGVAYIKGLQGDGKYLKVAACAKHYAVHSGPEAIRHEFDAEVSQKDLWETYLPAFEAAVKEGEVEAVMGAYNRTLGEPCCGSDLLIRKILRGKWGFQGHFVSDCWAISDFHLHHHITTTAPESAALAIKMGCDVNCGNTYLHLLRALEDGLITEDDITTAAERLFTTRFMLGEFDENCEYNSIPYEVVECPEHLALSEEAARRSVVLLKNDGILPLDKAKIKTIGVIGPNANDRMALIGNYHGTASRYITVLEGIQDYVGDDVRVLYAEGCHLYKDRVEGLGLPGDRLSEAETVAEHSDVVVLVTGLNENLEGEEMDQSNSVGSGDKANLLLPAPQRKLMEIVAKTGKPVILINMTGSAMDLRFAQENFSAVVQGWYPGARGGKAIAELLFGKYSFSGKLPVTFYNDSDELPAFTDYAMENRTYRYFTGGVLYPFGYGLTYGKTEVTKAEMRDDGEHYTITATVKNEGCAVHEILQVYVRDNESEFAVRNHSLCAFKAVSLGANETCDVEITVPKAALEIVDDTGTRRVDSRSFTFFIGTSQPDDRSAELLGTRPVAVELKL</sequence>
<comment type="caution">
    <text evidence="5">The sequence shown here is derived from an EMBL/GenBank/DDBJ whole genome shotgun (WGS) entry which is preliminary data.</text>
</comment>
<feature type="domain" description="Fibronectin type III-like" evidence="4">
    <location>
        <begin position="610"/>
        <end position="679"/>
    </location>
</feature>
<keyword evidence="2" id="KW-0732">Signal</keyword>
<gene>
    <name evidence="5" type="ORF">LKD31_04295</name>
</gene>
<keyword evidence="6" id="KW-1185">Reference proteome</keyword>
<dbReference type="PRINTS" id="PR00133">
    <property type="entry name" value="GLHYDRLASE3"/>
</dbReference>
<evidence type="ECO:0000256" key="3">
    <source>
        <dbReference type="ARBA" id="ARBA00022801"/>
    </source>
</evidence>
<keyword evidence="3 5" id="KW-0378">Hydrolase</keyword>
<dbReference type="InterPro" id="IPR001764">
    <property type="entry name" value="Glyco_hydro_3_N"/>
</dbReference>
<dbReference type="EMBL" id="JAJEQC010000003">
    <property type="protein sequence ID" value="MCC2136236.1"/>
    <property type="molecule type" value="Genomic_DNA"/>
</dbReference>
<dbReference type="GO" id="GO:0046556">
    <property type="term" value="F:alpha-L-arabinofuranosidase activity"/>
    <property type="evidence" value="ECO:0007669"/>
    <property type="project" value="TreeGrafter"/>
</dbReference>
<dbReference type="AlphaFoldDB" id="A0AAE3AL47"/>
<dbReference type="SUPFAM" id="SSF52279">
    <property type="entry name" value="Beta-D-glucan exohydrolase, C-terminal domain"/>
    <property type="match status" value="1"/>
</dbReference>
<dbReference type="Pfam" id="PF14310">
    <property type="entry name" value="Fn3-like"/>
    <property type="match status" value="1"/>
</dbReference>
<dbReference type="InterPro" id="IPR013783">
    <property type="entry name" value="Ig-like_fold"/>
</dbReference>
<evidence type="ECO:0000256" key="1">
    <source>
        <dbReference type="ARBA" id="ARBA00005336"/>
    </source>
</evidence>
<dbReference type="RefSeq" id="WP_308448767.1">
    <property type="nucleotide sequence ID" value="NZ_JAJEQC010000003.1"/>
</dbReference>
<dbReference type="InterPro" id="IPR036962">
    <property type="entry name" value="Glyco_hydro_3_N_sf"/>
</dbReference>
<dbReference type="InterPro" id="IPR036881">
    <property type="entry name" value="Glyco_hydro_3_C_sf"/>
</dbReference>
<reference evidence="5" key="1">
    <citation type="submission" date="2021-10" db="EMBL/GenBank/DDBJ databases">
        <title>Anaerobic single-cell dispensing facilitates the cultivation of human gut bacteria.</title>
        <authorList>
            <person name="Afrizal A."/>
        </authorList>
    </citation>
    <scope>NUCLEOTIDE SEQUENCE</scope>
    <source>
        <strain evidence="5">CLA-AA-H250</strain>
    </source>
</reference>
<evidence type="ECO:0000259" key="4">
    <source>
        <dbReference type="SMART" id="SM01217"/>
    </source>
</evidence>
<dbReference type="Gene3D" id="3.20.20.300">
    <property type="entry name" value="Glycoside hydrolase, family 3, N-terminal domain"/>
    <property type="match status" value="1"/>
</dbReference>
<evidence type="ECO:0000313" key="6">
    <source>
        <dbReference type="Proteomes" id="UP001199424"/>
    </source>
</evidence>
<dbReference type="InterPro" id="IPR026891">
    <property type="entry name" value="Fn3-like"/>
</dbReference>
<proteinExistence type="inferred from homology"/>
<evidence type="ECO:0000313" key="5">
    <source>
        <dbReference type="EMBL" id="MCC2136236.1"/>
    </source>
</evidence>
<dbReference type="InterPro" id="IPR002772">
    <property type="entry name" value="Glyco_hydro_3_C"/>
</dbReference>
<dbReference type="PANTHER" id="PTHR42721">
    <property type="entry name" value="SUGAR HYDROLASE-RELATED"/>
    <property type="match status" value="1"/>
</dbReference>